<dbReference type="AlphaFoldDB" id="A0A6L9QU48"/>
<keyword evidence="1" id="KW-0472">Membrane</keyword>
<evidence type="ECO:0000256" key="1">
    <source>
        <dbReference type="SAM" id="Phobius"/>
    </source>
</evidence>
<keyword evidence="1" id="KW-1133">Transmembrane helix</keyword>
<name>A0A6L9QU48_9ACTN</name>
<evidence type="ECO:0000313" key="3">
    <source>
        <dbReference type="Proteomes" id="UP000475532"/>
    </source>
</evidence>
<comment type="caution">
    <text evidence="2">The sequence shown here is derived from an EMBL/GenBank/DDBJ whole genome shotgun (WGS) entry which is preliminary data.</text>
</comment>
<reference evidence="2 3" key="1">
    <citation type="submission" date="2020-01" db="EMBL/GenBank/DDBJ databases">
        <title>Insect and environment-associated Actinomycetes.</title>
        <authorList>
            <person name="Currrie C."/>
            <person name="Chevrette M."/>
            <person name="Carlson C."/>
            <person name="Stubbendieck R."/>
            <person name="Wendt-Pienkowski E."/>
        </authorList>
    </citation>
    <scope>NUCLEOTIDE SEQUENCE [LARGE SCALE GENOMIC DNA]</scope>
    <source>
        <strain evidence="2 3">SID10258</strain>
    </source>
</reference>
<dbReference type="RefSeq" id="WP_163062646.1">
    <property type="nucleotide sequence ID" value="NZ_JAAGLI010001002.1"/>
</dbReference>
<feature type="transmembrane region" description="Helical" evidence="1">
    <location>
        <begin position="27"/>
        <end position="44"/>
    </location>
</feature>
<keyword evidence="1" id="KW-0812">Transmembrane</keyword>
<dbReference type="Proteomes" id="UP000475532">
    <property type="component" value="Unassembled WGS sequence"/>
</dbReference>
<accession>A0A6L9QU48</accession>
<organism evidence="2 3">
    <name type="scientific">Actinomadura bangladeshensis</name>
    <dbReference type="NCBI Taxonomy" id="453573"/>
    <lineage>
        <taxon>Bacteria</taxon>
        <taxon>Bacillati</taxon>
        <taxon>Actinomycetota</taxon>
        <taxon>Actinomycetes</taxon>
        <taxon>Streptosporangiales</taxon>
        <taxon>Thermomonosporaceae</taxon>
        <taxon>Actinomadura</taxon>
    </lineage>
</organism>
<gene>
    <name evidence="2" type="ORF">G3I70_37390</name>
</gene>
<proteinExistence type="predicted"/>
<protein>
    <submittedName>
        <fullName evidence="2">Uncharacterized protein</fullName>
    </submittedName>
</protein>
<evidence type="ECO:0000313" key="2">
    <source>
        <dbReference type="EMBL" id="NEA28133.1"/>
    </source>
</evidence>
<sequence length="50" mass="5822">MGTFLAFATVAFCLVTTWVRTVRAGRWWPWPVATMVISVGWFVVQQTWLF</sequence>
<dbReference type="EMBL" id="JAAGLI010001002">
    <property type="protein sequence ID" value="NEA28133.1"/>
    <property type="molecule type" value="Genomic_DNA"/>
</dbReference>